<dbReference type="Gene3D" id="3.40.640.10">
    <property type="entry name" value="Type I PLP-dependent aspartate aminotransferase-like (Major domain)"/>
    <property type="match status" value="1"/>
</dbReference>
<feature type="domain" description="Aminotransferase class I/classII large" evidence="6">
    <location>
        <begin position="46"/>
        <end position="372"/>
    </location>
</feature>
<dbReference type="AlphaFoldDB" id="A0A379B7F5"/>
<keyword evidence="3" id="KW-0663">Pyridoxal phosphate</keyword>
<dbReference type="InterPro" id="IPR004839">
    <property type="entry name" value="Aminotransferase_I/II_large"/>
</dbReference>
<evidence type="ECO:0000313" key="8">
    <source>
        <dbReference type="Proteomes" id="UP000254280"/>
    </source>
</evidence>
<dbReference type="InterPro" id="IPR015422">
    <property type="entry name" value="PyrdxlP-dep_Trfase_small"/>
</dbReference>
<keyword evidence="4 7" id="KW-0456">Lyase</keyword>
<dbReference type="Proteomes" id="UP000254280">
    <property type="component" value="Unassembled WGS sequence"/>
</dbReference>
<evidence type="ECO:0000313" key="7">
    <source>
        <dbReference type="EMBL" id="SUB34494.1"/>
    </source>
</evidence>
<dbReference type="EMBL" id="UGSS01000002">
    <property type="protein sequence ID" value="SUB34494.1"/>
    <property type="molecule type" value="Genomic_DNA"/>
</dbReference>
<dbReference type="Pfam" id="PF00155">
    <property type="entry name" value="Aminotran_1_2"/>
    <property type="match status" value="1"/>
</dbReference>
<dbReference type="SUPFAM" id="SSF53383">
    <property type="entry name" value="PLP-dependent transferases"/>
    <property type="match status" value="1"/>
</dbReference>
<dbReference type="GO" id="GO:0047804">
    <property type="term" value="F:cysteine-S-conjugate beta-lyase activity"/>
    <property type="evidence" value="ECO:0007669"/>
    <property type="project" value="UniProtKB-EC"/>
</dbReference>
<evidence type="ECO:0000256" key="2">
    <source>
        <dbReference type="ARBA" id="ARBA00012224"/>
    </source>
</evidence>
<proteinExistence type="inferred from homology"/>
<evidence type="ECO:0000256" key="5">
    <source>
        <dbReference type="ARBA" id="ARBA00037974"/>
    </source>
</evidence>
<name>A0A379B7F5_9PAST</name>
<evidence type="ECO:0000259" key="6">
    <source>
        <dbReference type="Pfam" id="PF00155"/>
    </source>
</evidence>
<comment type="cofactor">
    <cofactor evidence="1">
        <name>pyridoxal 5'-phosphate</name>
        <dbReference type="ChEBI" id="CHEBI:597326"/>
    </cofactor>
</comment>
<gene>
    <name evidence="7" type="primary">patB</name>
    <name evidence="7" type="ORF">NCTC10699_02165</name>
</gene>
<dbReference type="CDD" id="cd00609">
    <property type="entry name" value="AAT_like"/>
    <property type="match status" value="1"/>
</dbReference>
<keyword evidence="8" id="KW-1185">Reference proteome</keyword>
<reference evidence="7 8" key="1">
    <citation type="submission" date="2018-06" db="EMBL/GenBank/DDBJ databases">
        <authorList>
            <consortium name="Pathogen Informatics"/>
            <person name="Doyle S."/>
        </authorList>
    </citation>
    <scope>NUCLEOTIDE SEQUENCE [LARGE SCALE GENOMIC DNA]</scope>
    <source>
        <strain evidence="7 8">NCTC10699</strain>
    </source>
</reference>
<dbReference type="GO" id="GO:0030170">
    <property type="term" value="F:pyridoxal phosphate binding"/>
    <property type="evidence" value="ECO:0007669"/>
    <property type="project" value="InterPro"/>
</dbReference>
<dbReference type="EC" id="4.4.1.13" evidence="2"/>
<dbReference type="PANTHER" id="PTHR43525:SF1">
    <property type="entry name" value="PROTEIN MALY"/>
    <property type="match status" value="1"/>
</dbReference>
<evidence type="ECO:0000256" key="1">
    <source>
        <dbReference type="ARBA" id="ARBA00001933"/>
    </source>
</evidence>
<dbReference type="OrthoDB" id="3224382at2"/>
<protein>
    <recommendedName>
        <fullName evidence="2">cysteine-S-conjugate beta-lyase</fullName>
        <ecNumber evidence="2">4.4.1.13</ecNumber>
    </recommendedName>
</protein>
<organism evidence="7 8">
    <name type="scientific">[Pasteurella] mairii</name>
    <dbReference type="NCBI Taxonomy" id="757"/>
    <lineage>
        <taxon>Bacteria</taxon>
        <taxon>Pseudomonadati</taxon>
        <taxon>Pseudomonadota</taxon>
        <taxon>Gammaproteobacteria</taxon>
        <taxon>Pasteurellales</taxon>
        <taxon>Pasteurellaceae</taxon>
    </lineage>
</organism>
<dbReference type="PANTHER" id="PTHR43525">
    <property type="entry name" value="PROTEIN MALY"/>
    <property type="match status" value="1"/>
</dbReference>
<comment type="similarity">
    <text evidence="5">Belongs to the class-II pyridoxal-phosphate-dependent aminotransferase family. MalY/PatB cystathionine beta-lyase subfamily.</text>
</comment>
<evidence type="ECO:0000256" key="3">
    <source>
        <dbReference type="ARBA" id="ARBA00022898"/>
    </source>
</evidence>
<dbReference type="Gene3D" id="3.90.1150.10">
    <property type="entry name" value="Aspartate Aminotransferase, domain 1"/>
    <property type="match status" value="1"/>
</dbReference>
<dbReference type="InterPro" id="IPR051798">
    <property type="entry name" value="Class-II_PLP-Dep_Aminotrans"/>
</dbReference>
<evidence type="ECO:0000256" key="4">
    <source>
        <dbReference type="ARBA" id="ARBA00023239"/>
    </source>
</evidence>
<dbReference type="InterPro" id="IPR015421">
    <property type="entry name" value="PyrdxlP-dep_Trfase_major"/>
</dbReference>
<sequence>MKLFSDHYVDRSTSYSAKWSSLYDNPNIISMSVADMDLPSPLLLINQLKKQAEIGIYGYTILPRNYNEIVKNYILRHYNYNVLDEYIVFCPRIIQAISIYIREFTKITDRIGTFIPSYSNILNIILHNQRTLEFCELDYQDGNYSINFEELEKCFQKINTFILISPHNPTGIVWSREELQRIAELAEKYKVFIISDDIHADFNFSSKKHIVISALNKYVEYHSMICTSPTKTFNIPGLEISNIIIANKGVREKFKQCMLELGLHNPNFFSIPAIMSAYQFCDDWIKELKTYILENKEFVNKFLTKEIPELKVTNSKGTFLVWINYEKLNINERKLKHWFVELSGVEVSWGSDFFTDKPFFRMNIALPKPLLKESLYKIKHGLMLLKKEDFYYE</sequence>
<accession>A0A379B7F5</accession>
<dbReference type="InterPro" id="IPR015424">
    <property type="entry name" value="PyrdxlP-dep_Trfase"/>
</dbReference>